<dbReference type="SUPFAM" id="SSF81321">
    <property type="entry name" value="Family A G protein-coupled receptor-like"/>
    <property type="match status" value="1"/>
</dbReference>
<feature type="transmembrane region" description="Helical" evidence="13">
    <location>
        <begin position="66"/>
        <end position="88"/>
    </location>
</feature>
<feature type="transmembrane region" description="Helical" evidence="13">
    <location>
        <begin position="257"/>
        <end position="279"/>
    </location>
</feature>
<dbReference type="CDD" id="cd14968">
    <property type="entry name" value="7tmA_Adenosine_R"/>
    <property type="match status" value="1"/>
</dbReference>
<evidence type="ECO:0000256" key="3">
    <source>
        <dbReference type="ARBA" id="ARBA00022475"/>
    </source>
</evidence>
<organism evidence="15">
    <name type="scientific">Photinus pyralis</name>
    <name type="common">Common eastern firefly</name>
    <name type="synonym">Lampyris pyralis</name>
    <dbReference type="NCBI Taxonomy" id="7054"/>
    <lineage>
        <taxon>Eukaryota</taxon>
        <taxon>Metazoa</taxon>
        <taxon>Ecdysozoa</taxon>
        <taxon>Arthropoda</taxon>
        <taxon>Hexapoda</taxon>
        <taxon>Insecta</taxon>
        <taxon>Pterygota</taxon>
        <taxon>Neoptera</taxon>
        <taxon>Endopterygota</taxon>
        <taxon>Coleoptera</taxon>
        <taxon>Polyphaga</taxon>
        <taxon>Elateriformia</taxon>
        <taxon>Elateroidea</taxon>
        <taxon>Lampyridae</taxon>
        <taxon>Lampyrinae</taxon>
        <taxon>Photinus</taxon>
    </lineage>
</organism>
<dbReference type="Pfam" id="PF00001">
    <property type="entry name" value="7tm_1"/>
    <property type="match status" value="1"/>
</dbReference>
<keyword evidence="3" id="KW-1003">Cell membrane</keyword>
<keyword evidence="9" id="KW-0325">Glycoprotein</keyword>
<dbReference type="GO" id="GO:0007189">
    <property type="term" value="P:adenylate cyclase-activating G protein-coupled receptor signaling pathway"/>
    <property type="evidence" value="ECO:0007669"/>
    <property type="project" value="TreeGrafter"/>
</dbReference>
<feature type="transmembrane region" description="Helical" evidence="13">
    <location>
        <begin position="100"/>
        <end position="122"/>
    </location>
</feature>
<evidence type="ECO:0000259" key="14">
    <source>
        <dbReference type="PROSITE" id="PS50262"/>
    </source>
</evidence>
<feature type="domain" description="G-protein coupled receptors family 1 profile" evidence="14">
    <location>
        <begin position="45"/>
        <end position="310"/>
    </location>
</feature>
<dbReference type="EMBL" id="GEZM01002354">
    <property type="protein sequence ID" value="JAV97309.1"/>
    <property type="molecule type" value="Transcribed_RNA"/>
</dbReference>
<name>A0A1Y1NHP3_PHOPY</name>
<keyword evidence="6 11" id="KW-0297">G-protein coupled receptor</keyword>
<evidence type="ECO:0000256" key="9">
    <source>
        <dbReference type="ARBA" id="ARBA00023180"/>
    </source>
</evidence>
<evidence type="ECO:0000256" key="1">
    <source>
        <dbReference type="ARBA" id="ARBA00004651"/>
    </source>
</evidence>
<proteinExistence type="inferred from homology"/>
<evidence type="ECO:0000256" key="6">
    <source>
        <dbReference type="ARBA" id="ARBA00023040"/>
    </source>
</evidence>
<dbReference type="GO" id="GO:0001973">
    <property type="term" value="P:G protein-coupled adenosine receptor signaling pathway"/>
    <property type="evidence" value="ECO:0007669"/>
    <property type="project" value="TreeGrafter"/>
</dbReference>
<evidence type="ECO:0000256" key="2">
    <source>
        <dbReference type="ARBA" id="ARBA00010663"/>
    </source>
</evidence>
<evidence type="ECO:0000256" key="12">
    <source>
        <dbReference type="SAM" id="MobiDB-lite"/>
    </source>
</evidence>
<dbReference type="PANTHER" id="PTHR24246:SF27">
    <property type="entry name" value="ADENOSINE RECEPTOR, ISOFORM A"/>
    <property type="match status" value="1"/>
</dbReference>
<keyword evidence="10 11" id="KW-0807">Transducer</keyword>
<dbReference type="PANTHER" id="PTHR24246">
    <property type="entry name" value="OLFACTORY RECEPTOR AND ADENOSINE RECEPTOR"/>
    <property type="match status" value="1"/>
</dbReference>
<feature type="transmembrane region" description="Helical" evidence="13">
    <location>
        <begin position="29"/>
        <end position="54"/>
    </location>
</feature>
<evidence type="ECO:0000256" key="8">
    <source>
        <dbReference type="ARBA" id="ARBA00023170"/>
    </source>
</evidence>
<keyword evidence="8 11" id="KW-0675">Receptor</keyword>
<evidence type="ECO:0000256" key="10">
    <source>
        <dbReference type="ARBA" id="ARBA00023224"/>
    </source>
</evidence>
<protein>
    <recommendedName>
        <fullName evidence="14">G-protein coupled receptors family 1 profile domain-containing protein</fullName>
    </recommendedName>
</protein>
<evidence type="ECO:0000313" key="15">
    <source>
        <dbReference type="EMBL" id="JAV97309.1"/>
    </source>
</evidence>
<evidence type="ECO:0000256" key="5">
    <source>
        <dbReference type="ARBA" id="ARBA00022989"/>
    </source>
</evidence>
<dbReference type="GO" id="GO:0005886">
    <property type="term" value="C:plasma membrane"/>
    <property type="evidence" value="ECO:0007669"/>
    <property type="project" value="UniProtKB-SubCell"/>
</dbReference>
<keyword evidence="7 13" id="KW-0472">Membrane</keyword>
<dbReference type="AlphaFoldDB" id="A0A1Y1NHP3"/>
<comment type="subcellular location">
    <subcellularLocation>
        <location evidence="1">Cell membrane</location>
        <topology evidence="1">Multi-pass membrane protein</topology>
    </subcellularLocation>
</comment>
<dbReference type="PROSITE" id="PS50262">
    <property type="entry name" value="G_PROTEIN_RECEP_F1_2"/>
    <property type="match status" value="1"/>
</dbReference>
<evidence type="ECO:0000256" key="7">
    <source>
        <dbReference type="ARBA" id="ARBA00023136"/>
    </source>
</evidence>
<dbReference type="Gene3D" id="1.20.1070.10">
    <property type="entry name" value="Rhodopsin 7-helix transmembrane proteins"/>
    <property type="match status" value="1"/>
</dbReference>
<dbReference type="InterPro" id="IPR000276">
    <property type="entry name" value="GPCR_Rhodpsn"/>
</dbReference>
<evidence type="ECO:0000256" key="13">
    <source>
        <dbReference type="SAM" id="Phobius"/>
    </source>
</evidence>
<keyword evidence="4 11" id="KW-0812">Transmembrane</keyword>
<dbReference type="InterPro" id="IPR017452">
    <property type="entry name" value="GPCR_Rhodpsn_7TM"/>
</dbReference>
<dbReference type="SMART" id="SM01381">
    <property type="entry name" value="7TM_GPCR_Srsx"/>
    <property type="match status" value="1"/>
</dbReference>
<feature type="region of interest" description="Disordered" evidence="12">
    <location>
        <begin position="542"/>
        <end position="562"/>
    </location>
</feature>
<comment type="similarity">
    <text evidence="2 11">Belongs to the G-protein coupled receptor 1 family.</text>
</comment>
<dbReference type="GO" id="GO:0004930">
    <property type="term" value="F:G protein-coupled receptor activity"/>
    <property type="evidence" value="ECO:0007669"/>
    <property type="project" value="UniProtKB-KW"/>
</dbReference>
<dbReference type="PRINTS" id="PR00237">
    <property type="entry name" value="GPCRRHODOPSN"/>
</dbReference>
<evidence type="ECO:0000256" key="11">
    <source>
        <dbReference type="RuleBase" id="RU000688"/>
    </source>
</evidence>
<dbReference type="PROSITE" id="PS00237">
    <property type="entry name" value="G_PROTEIN_RECEP_F1_1"/>
    <property type="match status" value="1"/>
</dbReference>
<sequence length="617" mass="68644">MISPDPTVEATTVRNETALNPSSNYEPYIYYKISEILVAIFAIVGNALVIAVFLKEKRLRRRTNYYIISLAVADLLVGLLGIPFALLTVVGLPHNLHGCLFMISLLMVLCTVSIFCLLAVSIDRYWAILYPMAYSKHVRTRTALVIISVCWLSGSFIGFLPVMGWYQEVEGDFQCLFLKVMDPKYLVFLYFVTILTPALLMAASYIHIYRVVLKQVRQIVTMNPEKGTAKTGRSHGGTMLRVLGPQQKKEVKATQNLSIIVLFFMICWIPLYTINFILSFCADCFQANENIMLFCIILSHANSAGNPLLYAYHLRDFRSALKHFLCQLFRIGNASNSSSGLTGRHSSNQAYQQYHGHSRFTSQRRDVMASLASQSYGGSQLSLNHEPHTMTTPISAIVTQTAALAAAPTGNSREIWRISEVPSISEEYSRDKISLHECSKASNDSESILKRRISETSGVGNSCFKAEYVEGEDDVFFEECRHSHCISKYEGSNESLSDDMKMAPLEKVRNACISSSSPQLERGVFVVEAEVNNDVHPKTFLRSSSAVESKKNSKHSPNGDCLPSPVKIKLSPLKTVGEFLFHSGSKRAKNVNVQNGSESGGAIPDTFLRKENSIGVN</sequence>
<feature type="transmembrane region" description="Helical" evidence="13">
    <location>
        <begin position="143"/>
        <end position="166"/>
    </location>
</feature>
<evidence type="ECO:0000256" key="4">
    <source>
        <dbReference type="ARBA" id="ARBA00022692"/>
    </source>
</evidence>
<feature type="transmembrane region" description="Helical" evidence="13">
    <location>
        <begin position="186"/>
        <end position="208"/>
    </location>
</feature>
<keyword evidence="5 13" id="KW-1133">Transmembrane helix</keyword>
<accession>A0A1Y1NHP3</accession>
<reference evidence="15" key="1">
    <citation type="journal article" date="2016" name="Sci. Rep.">
        <title>Molecular characterization of firefly nuptial gifts: a multi-omics approach sheds light on postcopulatory sexual selection.</title>
        <authorList>
            <person name="Al-Wathiqui N."/>
            <person name="Fallon T.R."/>
            <person name="South A."/>
            <person name="Weng J.K."/>
            <person name="Lewis S.M."/>
        </authorList>
    </citation>
    <scope>NUCLEOTIDE SEQUENCE</scope>
</reference>